<feature type="region of interest" description="Disordered" evidence="1">
    <location>
        <begin position="59"/>
        <end position="79"/>
    </location>
</feature>
<dbReference type="InterPro" id="IPR009057">
    <property type="entry name" value="Homeodomain-like_sf"/>
</dbReference>
<feature type="domain" description="Winged helix-turn helix" evidence="4">
    <location>
        <begin position="99"/>
        <end position="157"/>
    </location>
</feature>
<keyword evidence="6" id="KW-1185">Reference proteome</keyword>
<accession>A0A1D8CWF4</accession>
<name>A0A1D8CWF4_CHLLM</name>
<dbReference type="Gene3D" id="3.30.420.10">
    <property type="entry name" value="Ribonuclease H-like superfamily/Ribonuclease H"/>
    <property type="match status" value="1"/>
</dbReference>
<dbReference type="OrthoDB" id="593891at2"/>
<dbReference type="PANTHER" id="PTHR46564:SF1">
    <property type="entry name" value="TRANSPOSASE"/>
    <property type="match status" value="1"/>
</dbReference>
<dbReference type="InterPro" id="IPR055247">
    <property type="entry name" value="InsJ-like_HTH"/>
</dbReference>
<organism evidence="5 6">
    <name type="scientific">Chlorobaculum limnaeum</name>
    <dbReference type="NCBI Taxonomy" id="274537"/>
    <lineage>
        <taxon>Bacteria</taxon>
        <taxon>Pseudomonadati</taxon>
        <taxon>Chlorobiota</taxon>
        <taxon>Chlorobiia</taxon>
        <taxon>Chlorobiales</taxon>
        <taxon>Chlorobiaceae</taxon>
        <taxon>Chlorobaculum</taxon>
    </lineage>
</organism>
<sequence>MEKIDIRKVSDRERALLRNQVIRLRKQGKGNNEVAELLGLSPETTSRWWQRYQREGQSMLAEPKRGRKHGEQRSLNPEQEKKIQKMIVDHYPEQLKLPFALWDRQAIQLLILQQFGINMPIRTVGHYLSRWGYTPQRPIRKAYEQRPAEVERWMQESYPAIKAKAKTENAEIYWADETGIATNGNLVRGYAPAGKTPELRLNARKEHISMISAINNQGKLRFMLYEDAMNSKRLIEFMKRLVKDAGRKVILILDNLKVHHSKPVKEWLGKHTEKIEVFYLPSYSPELNPDEYLNNDLKHAVHVNYGGVARSKAAIHDKTISHMRHLQKSPCKVEKLFDHPNVRYAKN</sequence>
<evidence type="ECO:0000313" key="5">
    <source>
        <dbReference type="EMBL" id="AOS83222.1"/>
    </source>
</evidence>
<evidence type="ECO:0000259" key="3">
    <source>
        <dbReference type="Pfam" id="PF13518"/>
    </source>
</evidence>
<dbReference type="KEGG" id="clz:BIU88_03125"/>
<dbReference type="InterPro" id="IPR036397">
    <property type="entry name" value="RNaseH_sf"/>
</dbReference>
<evidence type="ECO:0000259" key="4">
    <source>
        <dbReference type="Pfam" id="PF13592"/>
    </source>
</evidence>
<dbReference type="Gene3D" id="1.10.10.10">
    <property type="entry name" value="Winged helix-like DNA-binding domain superfamily/Winged helix DNA-binding domain"/>
    <property type="match status" value="1"/>
</dbReference>
<protein>
    <submittedName>
        <fullName evidence="5">IS630 family transposase</fullName>
    </submittedName>
</protein>
<dbReference type="Pfam" id="PF13592">
    <property type="entry name" value="HTH_33"/>
    <property type="match status" value="1"/>
</dbReference>
<dbReference type="GO" id="GO:0003676">
    <property type="term" value="F:nucleic acid binding"/>
    <property type="evidence" value="ECO:0007669"/>
    <property type="project" value="InterPro"/>
</dbReference>
<dbReference type="AlphaFoldDB" id="A0A1D8CWF4"/>
<feature type="domain" description="Tc1-like transposase DDE" evidence="2">
    <location>
        <begin position="172"/>
        <end position="302"/>
    </location>
</feature>
<gene>
    <name evidence="5" type="ORF">BIU88_03125</name>
</gene>
<dbReference type="Pfam" id="PF13518">
    <property type="entry name" value="HTH_28"/>
    <property type="match status" value="1"/>
</dbReference>
<dbReference type="EMBL" id="CP017305">
    <property type="protein sequence ID" value="AOS83222.1"/>
    <property type="molecule type" value="Genomic_DNA"/>
</dbReference>
<dbReference type="InterPro" id="IPR036388">
    <property type="entry name" value="WH-like_DNA-bd_sf"/>
</dbReference>
<dbReference type="NCBIfam" id="NF033545">
    <property type="entry name" value="transpos_IS630"/>
    <property type="match status" value="1"/>
</dbReference>
<proteinExistence type="predicted"/>
<feature type="domain" description="Insertion element IS150 protein InsJ-like helix-turn-helix" evidence="3">
    <location>
        <begin position="20"/>
        <end position="68"/>
    </location>
</feature>
<evidence type="ECO:0000259" key="2">
    <source>
        <dbReference type="Pfam" id="PF13358"/>
    </source>
</evidence>
<evidence type="ECO:0000313" key="6">
    <source>
        <dbReference type="Proteomes" id="UP000095185"/>
    </source>
</evidence>
<dbReference type="RefSeq" id="WP_069808946.1">
    <property type="nucleotide sequence ID" value="NZ_CP017305.1"/>
</dbReference>
<dbReference type="InterPro" id="IPR038717">
    <property type="entry name" value="Tc1-like_DDE_dom"/>
</dbReference>
<dbReference type="SUPFAM" id="SSF46689">
    <property type="entry name" value="Homeodomain-like"/>
    <property type="match status" value="1"/>
</dbReference>
<dbReference type="Pfam" id="PF13358">
    <property type="entry name" value="DDE_3"/>
    <property type="match status" value="1"/>
</dbReference>
<dbReference type="Proteomes" id="UP000095185">
    <property type="component" value="Chromosome"/>
</dbReference>
<dbReference type="InterPro" id="IPR025959">
    <property type="entry name" value="Winged_HTH_dom"/>
</dbReference>
<dbReference type="InterPro" id="IPR047655">
    <property type="entry name" value="Transpos_IS630-like"/>
</dbReference>
<reference evidence="5" key="1">
    <citation type="submission" date="2016-09" db="EMBL/GenBank/DDBJ databases">
        <title>Genome sequence of Chlorobaculum limnaeum.</title>
        <authorList>
            <person name="Liu Z."/>
            <person name="Tank M."/>
            <person name="Bryant D.A."/>
        </authorList>
    </citation>
    <scope>NUCLEOTIDE SEQUENCE [LARGE SCALE GENOMIC DNA]</scope>
    <source>
        <strain evidence="5">DSM 1677</strain>
    </source>
</reference>
<dbReference type="PANTHER" id="PTHR46564">
    <property type="entry name" value="TRANSPOSASE"/>
    <property type="match status" value="1"/>
</dbReference>
<evidence type="ECO:0000256" key="1">
    <source>
        <dbReference type="SAM" id="MobiDB-lite"/>
    </source>
</evidence>